<evidence type="ECO:0000256" key="4">
    <source>
        <dbReference type="ARBA" id="ARBA00022692"/>
    </source>
</evidence>
<feature type="transmembrane region" description="Helical" evidence="10">
    <location>
        <begin position="437"/>
        <end position="457"/>
    </location>
</feature>
<feature type="transmembrane region" description="Helical" evidence="10">
    <location>
        <begin position="676"/>
        <end position="697"/>
    </location>
</feature>
<evidence type="ECO:0000256" key="8">
    <source>
        <dbReference type="ARBA" id="ARBA00023136"/>
    </source>
</evidence>
<proteinExistence type="inferred from homology"/>
<accession>A0AAW2IDJ8</accession>
<keyword evidence="3" id="KW-0813">Transport</keyword>
<feature type="transmembrane region" description="Helical" evidence="10">
    <location>
        <begin position="199"/>
        <end position="220"/>
    </location>
</feature>
<keyword evidence="4 10" id="KW-0812">Transmembrane</keyword>
<dbReference type="EMBL" id="JARGDH010000001">
    <property type="protein sequence ID" value="KAL0280097.1"/>
    <property type="molecule type" value="Genomic_DNA"/>
</dbReference>
<dbReference type="FunFam" id="1.20.1250.20:FF:000049">
    <property type="entry name" value="Solute carrier family 15 member 2"/>
    <property type="match status" value="1"/>
</dbReference>
<dbReference type="Gene3D" id="1.20.1250.20">
    <property type="entry name" value="MFS general substrate transporter like domains"/>
    <property type="match status" value="2"/>
</dbReference>
<feature type="transmembrane region" description="Helical" evidence="10">
    <location>
        <begin position="746"/>
        <end position="765"/>
    </location>
</feature>
<comment type="caution">
    <text evidence="11">The sequence shown here is derived from an EMBL/GenBank/DDBJ whole genome shotgun (WGS) entry which is preliminary data.</text>
</comment>
<protein>
    <recommendedName>
        <fullName evidence="9">Oligopeptide transporter 1</fullName>
    </recommendedName>
</protein>
<dbReference type="AlphaFoldDB" id="A0AAW2IDJ8"/>
<feature type="transmembrane region" description="Helical" evidence="10">
    <location>
        <begin position="355"/>
        <end position="372"/>
    </location>
</feature>
<evidence type="ECO:0000256" key="7">
    <source>
        <dbReference type="ARBA" id="ARBA00022989"/>
    </source>
</evidence>
<feature type="transmembrane region" description="Helical" evidence="10">
    <location>
        <begin position="717"/>
        <end position="734"/>
    </location>
</feature>
<evidence type="ECO:0000256" key="10">
    <source>
        <dbReference type="SAM" id="Phobius"/>
    </source>
</evidence>
<dbReference type="GO" id="GO:0015833">
    <property type="term" value="P:peptide transport"/>
    <property type="evidence" value="ECO:0007669"/>
    <property type="project" value="UniProtKB-KW"/>
</dbReference>
<feature type="transmembrane region" description="Helical" evidence="10">
    <location>
        <begin position="141"/>
        <end position="161"/>
    </location>
</feature>
<feature type="transmembrane region" description="Helical" evidence="10">
    <location>
        <begin position="240"/>
        <end position="263"/>
    </location>
</feature>
<keyword evidence="6" id="KW-0653">Protein transport</keyword>
<name>A0AAW2IDJ8_9NEOP</name>
<evidence type="ECO:0000256" key="3">
    <source>
        <dbReference type="ARBA" id="ARBA00022448"/>
    </source>
</evidence>
<dbReference type="InterPro" id="IPR036259">
    <property type="entry name" value="MFS_trans_sf"/>
</dbReference>
<feature type="transmembrane region" description="Helical" evidence="10">
    <location>
        <begin position="275"/>
        <end position="296"/>
    </location>
</feature>
<dbReference type="GO" id="GO:0015031">
    <property type="term" value="P:protein transport"/>
    <property type="evidence" value="ECO:0007669"/>
    <property type="project" value="UniProtKB-KW"/>
</dbReference>
<comment type="similarity">
    <text evidence="2">Belongs to the major facilitator superfamily. Proton-dependent oligopeptide transporter (POT/PTR) (TC 2.A.17) family.</text>
</comment>
<comment type="subcellular location">
    <subcellularLocation>
        <location evidence="1">Membrane</location>
        <topology evidence="1">Multi-pass membrane protein</topology>
    </subcellularLocation>
</comment>
<keyword evidence="7 10" id="KW-1133">Transmembrane helix</keyword>
<evidence type="ECO:0000256" key="1">
    <source>
        <dbReference type="ARBA" id="ARBA00004141"/>
    </source>
</evidence>
<feature type="transmembrane region" description="Helical" evidence="10">
    <location>
        <begin position="173"/>
        <end position="193"/>
    </location>
</feature>
<feature type="transmembrane region" description="Helical" evidence="10">
    <location>
        <begin position="103"/>
        <end position="129"/>
    </location>
</feature>
<keyword evidence="5" id="KW-0571">Peptide transport</keyword>
<evidence type="ECO:0000313" key="11">
    <source>
        <dbReference type="EMBL" id="KAL0280097.1"/>
    </source>
</evidence>
<dbReference type="PANTHER" id="PTHR11654">
    <property type="entry name" value="OLIGOPEPTIDE TRANSPORTER-RELATED"/>
    <property type="match status" value="1"/>
</dbReference>
<evidence type="ECO:0000256" key="9">
    <source>
        <dbReference type="ARBA" id="ARBA00078114"/>
    </source>
</evidence>
<sequence>MSTSSRNSGSDKSGCQKKRIIWEVQHSDGTSKMKRVSFSEPALSNDAFDCDDDMRRAETFSLCKKDMKNRKKCSYEEEDEAEEDDDEFDDEERRKKALKYPRSIFLIIATEFCERFSFCGLRTILSLYLRNILLFHENKATVIYHVFIMMCYFVPVVGAILADSCLGRFRTILYFSIIYTVGNVVMCLAATPPVGLEPITFTMIGLTLIATGTGGIKPCVAAFGGDQFKLPQQEVLLKQFFAIFYFTINFGGFVGMILTPILRKAVTCFGDDTCYSLGFGFPAALMIVSLSLFIVGKPLYRIKFPKQNIIVRFTSCMVYAICTKIRTKEKDPTRHWLSYAEKKFDAKLICDMKNVLAILYLFFPLPIFWSLFDQQGSRWTFQASRMNGEVFGYQIMPDQIQVVNPAIVLLLIPLFNKGIYPCLTNCHILVSPLQRMVAGGFIAGLAFVCSGVLEYELEQTYPMLPSKGEAFINFVNTLPCNLTLINEQGVNQLLTEEDMVTIKKNPVNNCTIRDFQIIAPRQCGDISLATSMHAMSIPLQEYEVRTVLIGVRENRLLAWLADIEDLKKTLSGKPKLRLNFIRSSQDFQDEVTITVENGLELTDVVFVPSEPVGLSAYLELLPGKYTLYVTYGESKVRAYEREIILELGGVYSLVLREYNAEITFGKLYAMTPPNTIHMFWIIPQYIFLSVAEVMFAISGLEFSFTQAPKSMKTVTMAAWYFSVACGNLLVIIITQAQFFKNQANEFFLFAALIFLDMVVFAWMSADYQCVAIESDDSSMTYSHAEPDENYPLLGLPSREAVLP</sequence>
<evidence type="ECO:0000256" key="5">
    <source>
        <dbReference type="ARBA" id="ARBA00022856"/>
    </source>
</evidence>
<reference evidence="11" key="1">
    <citation type="journal article" date="2024" name="Gigascience">
        <title>Chromosome-level genome of the poultry shaft louse Menopon gallinae provides insight into the host-switching and adaptive evolution of parasitic lice.</title>
        <authorList>
            <person name="Xu Y."/>
            <person name="Ma L."/>
            <person name="Liu S."/>
            <person name="Liang Y."/>
            <person name="Liu Q."/>
            <person name="He Z."/>
            <person name="Tian L."/>
            <person name="Duan Y."/>
            <person name="Cai W."/>
            <person name="Li H."/>
            <person name="Song F."/>
        </authorList>
    </citation>
    <scope>NUCLEOTIDE SEQUENCE</scope>
    <source>
        <strain evidence="11">Cailab_2023a</strain>
    </source>
</reference>
<dbReference type="SUPFAM" id="SSF103473">
    <property type="entry name" value="MFS general substrate transporter"/>
    <property type="match status" value="1"/>
</dbReference>
<dbReference type="GO" id="GO:0022857">
    <property type="term" value="F:transmembrane transporter activity"/>
    <property type="evidence" value="ECO:0007669"/>
    <property type="project" value="InterPro"/>
</dbReference>
<dbReference type="Pfam" id="PF00854">
    <property type="entry name" value="PTR2"/>
    <property type="match status" value="2"/>
</dbReference>
<keyword evidence="8 10" id="KW-0472">Membrane</keyword>
<organism evidence="11">
    <name type="scientific">Menopon gallinae</name>
    <name type="common">poultry shaft louse</name>
    <dbReference type="NCBI Taxonomy" id="328185"/>
    <lineage>
        <taxon>Eukaryota</taxon>
        <taxon>Metazoa</taxon>
        <taxon>Ecdysozoa</taxon>
        <taxon>Arthropoda</taxon>
        <taxon>Hexapoda</taxon>
        <taxon>Insecta</taxon>
        <taxon>Pterygota</taxon>
        <taxon>Neoptera</taxon>
        <taxon>Paraneoptera</taxon>
        <taxon>Psocodea</taxon>
        <taxon>Troctomorpha</taxon>
        <taxon>Phthiraptera</taxon>
        <taxon>Amblycera</taxon>
        <taxon>Menoponidae</taxon>
        <taxon>Menopon</taxon>
    </lineage>
</organism>
<evidence type="ECO:0000256" key="2">
    <source>
        <dbReference type="ARBA" id="ARBA00005982"/>
    </source>
</evidence>
<evidence type="ECO:0000256" key="6">
    <source>
        <dbReference type="ARBA" id="ARBA00022927"/>
    </source>
</evidence>
<dbReference type="InterPro" id="IPR000109">
    <property type="entry name" value="POT_fam"/>
</dbReference>
<dbReference type="CDD" id="cd17347">
    <property type="entry name" value="MFS_SLC15A1_2_like"/>
    <property type="match status" value="1"/>
</dbReference>
<dbReference type="GO" id="GO:0016020">
    <property type="term" value="C:membrane"/>
    <property type="evidence" value="ECO:0007669"/>
    <property type="project" value="UniProtKB-SubCell"/>
</dbReference>
<gene>
    <name evidence="11" type="ORF">PYX00_001487</name>
</gene>